<feature type="non-terminal residue" evidence="1">
    <location>
        <position position="45"/>
    </location>
</feature>
<sequence>MIAILNRINNRIQVKNFIIGKASRRPATMSNSEIISILLLFQISG</sequence>
<evidence type="ECO:0000313" key="1">
    <source>
        <dbReference type="EMBL" id="TCV04701.1"/>
    </source>
</evidence>
<dbReference type="EMBL" id="SMBZ01000095">
    <property type="protein sequence ID" value="TCV04701.1"/>
    <property type="molecule type" value="Genomic_DNA"/>
</dbReference>
<reference evidence="1 2" key="1">
    <citation type="submission" date="2019-03" db="EMBL/GenBank/DDBJ databases">
        <title>Genomic Encyclopedia of Type Strains, Phase IV (KMG-IV): sequencing the most valuable type-strain genomes for metagenomic binning, comparative biology and taxonomic classification.</title>
        <authorList>
            <person name="Goeker M."/>
        </authorList>
    </citation>
    <scope>NUCLEOTIDE SEQUENCE [LARGE SCALE GENOMIC DNA]</scope>
    <source>
        <strain evidence="1 2">DSM 22362</strain>
    </source>
</reference>
<gene>
    <name evidence="1" type="ORF">EDC17_10951</name>
</gene>
<accession>A0A4R3VJT4</accession>
<proteinExistence type="predicted"/>
<name>A0A4R3VJT4_9SPHI</name>
<dbReference type="Proteomes" id="UP000295197">
    <property type="component" value="Unassembled WGS sequence"/>
</dbReference>
<organism evidence="1 2">
    <name type="scientific">Sphingobacterium alimentarium</name>
    <dbReference type="NCBI Taxonomy" id="797292"/>
    <lineage>
        <taxon>Bacteria</taxon>
        <taxon>Pseudomonadati</taxon>
        <taxon>Bacteroidota</taxon>
        <taxon>Sphingobacteriia</taxon>
        <taxon>Sphingobacteriales</taxon>
        <taxon>Sphingobacteriaceae</taxon>
        <taxon>Sphingobacterium</taxon>
    </lineage>
</organism>
<evidence type="ECO:0000313" key="2">
    <source>
        <dbReference type="Proteomes" id="UP000295197"/>
    </source>
</evidence>
<keyword evidence="2" id="KW-1185">Reference proteome</keyword>
<dbReference type="AlphaFoldDB" id="A0A4R3VJT4"/>
<comment type="caution">
    <text evidence="1">The sequence shown here is derived from an EMBL/GenBank/DDBJ whole genome shotgun (WGS) entry which is preliminary data.</text>
</comment>
<protein>
    <submittedName>
        <fullName evidence="1">Uncharacterized protein</fullName>
    </submittedName>
</protein>